<evidence type="ECO:0008006" key="3">
    <source>
        <dbReference type="Google" id="ProtNLM"/>
    </source>
</evidence>
<dbReference type="EMBL" id="VHLH01000012">
    <property type="protein sequence ID" value="TPW29283.1"/>
    <property type="molecule type" value="Genomic_DNA"/>
</dbReference>
<organism evidence="1 2">
    <name type="scientific">Pararhizobium mangrovi</name>
    <dbReference type="NCBI Taxonomy" id="2590452"/>
    <lineage>
        <taxon>Bacteria</taxon>
        <taxon>Pseudomonadati</taxon>
        <taxon>Pseudomonadota</taxon>
        <taxon>Alphaproteobacteria</taxon>
        <taxon>Hyphomicrobiales</taxon>
        <taxon>Rhizobiaceae</taxon>
        <taxon>Rhizobium/Agrobacterium group</taxon>
        <taxon>Pararhizobium</taxon>
    </lineage>
</organism>
<accession>A0A506U4I4</accession>
<dbReference type="AlphaFoldDB" id="A0A506U4I4"/>
<keyword evidence="2" id="KW-1185">Reference proteome</keyword>
<comment type="caution">
    <text evidence="1">The sequence shown here is derived from an EMBL/GenBank/DDBJ whole genome shotgun (WGS) entry which is preliminary data.</text>
</comment>
<evidence type="ECO:0000313" key="2">
    <source>
        <dbReference type="Proteomes" id="UP000320314"/>
    </source>
</evidence>
<dbReference type="OrthoDB" id="7165680at2"/>
<dbReference type="Proteomes" id="UP000320314">
    <property type="component" value="Unassembled WGS sequence"/>
</dbReference>
<dbReference type="RefSeq" id="WP_141166458.1">
    <property type="nucleotide sequence ID" value="NZ_VHLH01000012.1"/>
</dbReference>
<sequence length="137" mass="14832">MLGKLDLVLIAAMVGAAAFTYRVKHHAEEQVAAINHLQREIRLEHDTIDLLNADWSVLTQPSRLQQLDEAFDAELNLKTIEPTQIATLNDLPDYPVPDNPPLPMAAPGRPDVADGGGDAVADLLKSVDPVKTGSVIH</sequence>
<evidence type="ECO:0000313" key="1">
    <source>
        <dbReference type="EMBL" id="TPW29283.1"/>
    </source>
</evidence>
<gene>
    <name evidence="1" type="ORF">FJU11_07680</name>
</gene>
<reference evidence="1 2" key="1">
    <citation type="submission" date="2019-06" db="EMBL/GenBank/DDBJ databases">
        <authorList>
            <person name="Li M."/>
        </authorList>
    </citation>
    <scope>NUCLEOTIDE SEQUENCE [LARGE SCALE GENOMIC DNA]</scope>
    <source>
        <strain evidence="1 2">BGMRC6574</strain>
    </source>
</reference>
<name>A0A506U4I4_9HYPH</name>
<protein>
    <recommendedName>
        <fullName evidence="3">Cell division protein FtsL</fullName>
    </recommendedName>
</protein>
<proteinExistence type="predicted"/>